<reference evidence="8 9" key="1">
    <citation type="submission" date="2018-10" db="EMBL/GenBank/DDBJ databases">
        <title>Genomic Encyclopedia of Type Strains, Phase IV (KMG-IV): sequencing the most valuable type-strain genomes for metagenomic binning, comparative biology and taxonomic classification.</title>
        <authorList>
            <person name="Goeker M."/>
        </authorList>
    </citation>
    <scope>NUCLEOTIDE SEQUENCE [LARGE SCALE GENOMIC DNA]</scope>
    <source>
        <strain evidence="8 9">DSM 25080</strain>
    </source>
</reference>
<gene>
    <name evidence="8" type="ORF">DFR27_1961</name>
</gene>
<evidence type="ECO:0000256" key="7">
    <source>
        <dbReference type="SAM" id="Phobius"/>
    </source>
</evidence>
<dbReference type="AlphaFoldDB" id="A0A3M0A416"/>
<feature type="transmembrane region" description="Helical" evidence="7">
    <location>
        <begin position="265"/>
        <end position="285"/>
    </location>
</feature>
<comment type="caution">
    <text evidence="8">The sequence shown here is derived from an EMBL/GenBank/DDBJ whole genome shotgun (WGS) entry which is preliminary data.</text>
</comment>
<evidence type="ECO:0000256" key="1">
    <source>
        <dbReference type="ARBA" id="ARBA00004651"/>
    </source>
</evidence>
<comment type="subcellular location">
    <subcellularLocation>
        <location evidence="1">Cell membrane</location>
        <topology evidence="1">Multi-pass membrane protein</topology>
    </subcellularLocation>
</comment>
<evidence type="ECO:0000256" key="6">
    <source>
        <dbReference type="ARBA" id="ARBA00023136"/>
    </source>
</evidence>
<evidence type="ECO:0000313" key="8">
    <source>
        <dbReference type="EMBL" id="RMA79520.1"/>
    </source>
</evidence>
<name>A0A3M0A416_9GAMM</name>
<dbReference type="GO" id="GO:0005886">
    <property type="term" value="C:plasma membrane"/>
    <property type="evidence" value="ECO:0007669"/>
    <property type="project" value="UniProtKB-SubCell"/>
</dbReference>
<keyword evidence="9" id="KW-1185">Reference proteome</keyword>
<feature type="transmembrane region" description="Helical" evidence="7">
    <location>
        <begin position="15"/>
        <end position="33"/>
    </location>
</feature>
<dbReference type="Proteomes" id="UP000267187">
    <property type="component" value="Unassembled WGS sequence"/>
</dbReference>
<evidence type="ECO:0000256" key="2">
    <source>
        <dbReference type="ARBA" id="ARBA00022448"/>
    </source>
</evidence>
<feature type="transmembrane region" description="Helical" evidence="7">
    <location>
        <begin position="142"/>
        <end position="165"/>
    </location>
</feature>
<dbReference type="GO" id="GO:0022857">
    <property type="term" value="F:transmembrane transporter activity"/>
    <property type="evidence" value="ECO:0007669"/>
    <property type="project" value="InterPro"/>
</dbReference>
<dbReference type="InterPro" id="IPR018093">
    <property type="entry name" value="BCCT_CS"/>
</dbReference>
<keyword evidence="3" id="KW-1003">Cell membrane</keyword>
<dbReference type="PANTHER" id="PTHR30047:SF12">
    <property type="entry name" value="BCCT-FAMILY TRANSPORTER"/>
    <property type="match status" value="1"/>
</dbReference>
<evidence type="ECO:0000313" key="9">
    <source>
        <dbReference type="Proteomes" id="UP000267187"/>
    </source>
</evidence>
<evidence type="ECO:0000256" key="5">
    <source>
        <dbReference type="ARBA" id="ARBA00022989"/>
    </source>
</evidence>
<keyword evidence="4 7" id="KW-0812">Transmembrane</keyword>
<keyword evidence="5 7" id="KW-1133">Transmembrane helix</keyword>
<dbReference type="EMBL" id="REFJ01000004">
    <property type="protein sequence ID" value="RMA79520.1"/>
    <property type="molecule type" value="Genomic_DNA"/>
</dbReference>
<feature type="transmembrane region" description="Helical" evidence="7">
    <location>
        <begin position="353"/>
        <end position="374"/>
    </location>
</feature>
<feature type="transmembrane region" description="Helical" evidence="7">
    <location>
        <begin position="231"/>
        <end position="253"/>
    </location>
</feature>
<feature type="transmembrane region" description="Helical" evidence="7">
    <location>
        <begin position="92"/>
        <end position="112"/>
    </location>
</feature>
<dbReference type="PROSITE" id="PS01303">
    <property type="entry name" value="BCCT"/>
    <property type="match status" value="1"/>
</dbReference>
<accession>A0A3M0A416</accession>
<protein>
    <submittedName>
        <fullName evidence="8">BCCT family betaine/carnitine transporter</fullName>
    </submittedName>
</protein>
<dbReference type="PANTHER" id="PTHR30047">
    <property type="entry name" value="HIGH-AFFINITY CHOLINE TRANSPORT PROTEIN-RELATED"/>
    <property type="match status" value="1"/>
</dbReference>
<feature type="transmembrane region" description="Helical" evidence="7">
    <location>
        <begin position="53"/>
        <end position="72"/>
    </location>
</feature>
<sequence length="526" mass="57834">MTQSTQAVSRVDRPMFITTMLTVLLVSVPIIGFHDTAGAFISSLFTALTNNFGVFYIWYGVAAVAILAWLGFGRYGDIKLGDYDHKPEFSTFSWIGMLFSAGVGAGLLYWAVIEWGFYIDSPARGFAARSTEAIEYASAYGIFHWGITGWAIFCLPTLAIAYPYYVRKIPYLRLSTGCVAHLPNGVNSKRGRFIDFIYMINLIGGSGTSLGLSTPVIAASLASIFGITHDFALEVAVVVLCVAIFGTSAWLGLSKGIKRLADINMFAALALLFFVLAVGPTLFILKMGTNSIGLVLQDFIRFNTWTDPVENGGFVESWTVFYWAWWIAYGPFVGIFVTRISRGRTIRSVIMNMLLWGSLGAALFFIIFGNYAMFLDINNILNVTGIMNEQSPETAITQVFLSLPAGEWALVLFAFVAIIFVATTYDSASYTLASVATDHLHAGDHPARWHRIFWAIGVGILPCSLMFIDGGIKVMLSTTIVASMPLLVIGVIMTSSLLKMLREDYVKYGVMSTRDARKRLTADLNE</sequence>
<feature type="transmembrane region" description="Helical" evidence="7">
    <location>
        <begin position="408"/>
        <end position="428"/>
    </location>
</feature>
<keyword evidence="6 7" id="KW-0472">Membrane</keyword>
<organism evidence="8 9">
    <name type="scientific">Umboniibacter marinipuniceus</name>
    <dbReference type="NCBI Taxonomy" id="569599"/>
    <lineage>
        <taxon>Bacteria</taxon>
        <taxon>Pseudomonadati</taxon>
        <taxon>Pseudomonadota</taxon>
        <taxon>Gammaproteobacteria</taxon>
        <taxon>Cellvibrionales</taxon>
        <taxon>Cellvibrionaceae</taxon>
        <taxon>Umboniibacter</taxon>
    </lineage>
</organism>
<dbReference type="RefSeq" id="WP_245962646.1">
    <property type="nucleotide sequence ID" value="NZ_REFJ01000004.1"/>
</dbReference>
<feature type="transmembrane region" description="Helical" evidence="7">
    <location>
        <begin position="474"/>
        <end position="498"/>
    </location>
</feature>
<feature type="transmembrane region" description="Helical" evidence="7">
    <location>
        <begin position="320"/>
        <end position="341"/>
    </location>
</feature>
<feature type="transmembrane region" description="Helical" evidence="7">
    <location>
        <begin position="449"/>
        <end position="468"/>
    </location>
</feature>
<dbReference type="NCBIfam" id="TIGR00842">
    <property type="entry name" value="bcct"/>
    <property type="match status" value="1"/>
</dbReference>
<evidence type="ECO:0000256" key="4">
    <source>
        <dbReference type="ARBA" id="ARBA00022692"/>
    </source>
</evidence>
<proteinExistence type="predicted"/>
<keyword evidence="2" id="KW-0813">Transport</keyword>
<evidence type="ECO:0000256" key="3">
    <source>
        <dbReference type="ARBA" id="ARBA00022475"/>
    </source>
</evidence>
<dbReference type="Pfam" id="PF02028">
    <property type="entry name" value="BCCT"/>
    <property type="match status" value="1"/>
</dbReference>
<dbReference type="InterPro" id="IPR000060">
    <property type="entry name" value="BCCT_transptr"/>
</dbReference>
<feature type="transmembrane region" description="Helical" evidence="7">
    <location>
        <begin position="196"/>
        <end position="225"/>
    </location>
</feature>